<organism evidence="2">
    <name type="scientific">Syringodium isoetifolium</name>
    <dbReference type="NCBI Taxonomy" id="55323"/>
    <lineage>
        <taxon>Eukaryota</taxon>
        <taxon>Viridiplantae</taxon>
        <taxon>Streptophyta</taxon>
        <taxon>Embryophyta</taxon>
        <taxon>Tracheophyta</taxon>
        <taxon>Spermatophyta</taxon>
        <taxon>Magnoliopsida</taxon>
        <taxon>Liliopsida</taxon>
        <taxon>Cymodoceaceae</taxon>
        <taxon>Syringodium</taxon>
    </lineage>
</organism>
<dbReference type="EMBL" id="MZ325253">
    <property type="protein sequence ID" value="QWV60989.1"/>
    <property type="molecule type" value="Genomic_DNA"/>
</dbReference>
<sequence>MTEPNSNCFVPKQRYPRGPSDIHDQEVLDSLSDRP</sequence>
<name>A0A8F2PQL1_9LILI</name>
<evidence type="ECO:0000313" key="2">
    <source>
        <dbReference type="EMBL" id="QWV60989.1"/>
    </source>
</evidence>
<protein>
    <submittedName>
        <fullName evidence="2">Uncharacterized protein</fullName>
    </submittedName>
</protein>
<reference evidence="2" key="1">
    <citation type="submission" date="2021-05" db="EMBL/GenBank/DDBJ databases">
        <title>Plastid genome structure and phylogenetic position of Syringodium isoetifolium (Aschers.) Dandy.</title>
        <authorList>
            <person name="Ruan Y."/>
            <person name="Zhang S."/>
            <person name="Yu S."/>
        </authorList>
    </citation>
    <scope>NUCLEOTIDE SEQUENCE</scope>
</reference>
<proteinExistence type="predicted"/>
<keyword evidence="2" id="KW-0934">Plastid</keyword>
<feature type="region of interest" description="Disordered" evidence="1">
    <location>
        <begin position="1"/>
        <end position="35"/>
    </location>
</feature>
<feature type="compositionally biased region" description="Basic and acidic residues" evidence="1">
    <location>
        <begin position="20"/>
        <end position="35"/>
    </location>
</feature>
<keyword evidence="2" id="KW-0150">Chloroplast</keyword>
<accession>A0A8F2PQL1</accession>
<geneLocation type="chloroplast" evidence="2"/>
<gene>
    <name evidence="2" type="primary">ycf15</name>
</gene>
<dbReference type="AlphaFoldDB" id="A0A8F2PQL1"/>
<evidence type="ECO:0000256" key="1">
    <source>
        <dbReference type="SAM" id="MobiDB-lite"/>
    </source>
</evidence>